<dbReference type="EMBL" id="AP025226">
    <property type="protein sequence ID" value="BDC00039.1"/>
    <property type="molecule type" value="Genomic_DNA"/>
</dbReference>
<dbReference type="GeneID" id="68867778"/>
<keyword evidence="1" id="KW-1133">Transmembrane helix</keyword>
<proteinExistence type="predicted"/>
<protein>
    <submittedName>
        <fullName evidence="2">Uncharacterized protein</fullName>
    </submittedName>
</protein>
<dbReference type="RefSeq" id="WP_229570701.1">
    <property type="nucleotide sequence ID" value="NZ_AP025226.1"/>
</dbReference>
<evidence type="ECO:0000313" key="2">
    <source>
        <dbReference type="EMBL" id="BDC00039.1"/>
    </source>
</evidence>
<keyword evidence="1" id="KW-0812">Transmembrane</keyword>
<keyword evidence="1" id="KW-0472">Membrane</keyword>
<organism evidence="2 3">
    <name type="scientific">Saccharolobus caldissimus</name>
    <dbReference type="NCBI Taxonomy" id="1702097"/>
    <lineage>
        <taxon>Archaea</taxon>
        <taxon>Thermoproteota</taxon>
        <taxon>Thermoprotei</taxon>
        <taxon>Sulfolobales</taxon>
        <taxon>Sulfolobaceae</taxon>
        <taxon>Saccharolobus</taxon>
    </lineage>
</organism>
<feature type="transmembrane region" description="Helical" evidence="1">
    <location>
        <begin position="101"/>
        <end position="118"/>
    </location>
</feature>
<reference evidence="2 3" key="1">
    <citation type="journal article" date="2022" name="Microbiol. Resour. Announc.">
        <title>Complete Genome Sequence of the Hyperthermophilic and Acidophilic Archaeon Saccharolobus caldissimus Strain HS-3T.</title>
        <authorList>
            <person name="Sakai H.D."/>
            <person name="Kurosawa N."/>
        </authorList>
    </citation>
    <scope>NUCLEOTIDE SEQUENCE [LARGE SCALE GENOMIC DNA]</scope>
    <source>
        <strain evidence="2 3">JCM32116</strain>
    </source>
</reference>
<feature type="transmembrane region" description="Helical" evidence="1">
    <location>
        <begin position="124"/>
        <end position="143"/>
    </location>
</feature>
<evidence type="ECO:0000313" key="3">
    <source>
        <dbReference type="Proteomes" id="UP001319921"/>
    </source>
</evidence>
<gene>
    <name evidence="2" type="ORF">SACC_30550</name>
</gene>
<keyword evidence="3" id="KW-1185">Reference proteome</keyword>
<evidence type="ECO:0000256" key="1">
    <source>
        <dbReference type="SAM" id="Phobius"/>
    </source>
</evidence>
<sequence>MTPKIWKNIDKTLTIAKLEALMSLIQILSDDRISDMISGSILAIPLNIPIDDIIKYISDNWNNLKDLIKLLDDKIRKVDRITFLNEEIKISFKRINIENKAALILLAFSSLLLFFNLIRISFLLSGLALGISLMSILTSLTSLKYVNELNTLIYTYVNRDIHREEIV</sequence>
<dbReference type="KEGG" id="scas:SACC_30550"/>
<dbReference type="AlphaFoldDB" id="A0AAQ4CW57"/>
<name>A0AAQ4CW57_9CREN</name>
<dbReference type="Proteomes" id="UP001319921">
    <property type="component" value="Chromosome"/>
</dbReference>
<accession>A0AAQ4CW57</accession>